<evidence type="ECO:0000313" key="2">
    <source>
        <dbReference type="Proteomes" id="UP000004477"/>
    </source>
</evidence>
<organism evidence="1 2">
    <name type="scientific">Segatella copri DSM 18205</name>
    <dbReference type="NCBI Taxonomy" id="537011"/>
    <lineage>
        <taxon>Bacteria</taxon>
        <taxon>Pseudomonadati</taxon>
        <taxon>Bacteroidota</taxon>
        <taxon>Bacteroidia</taxon>
        <taxon>Bacteroidales</taxon>
        <taxon>Prevotellaceae</taxon>
        <taxon>Segatella</taxon>
    </lineage>
</organism>
<sequence>MLNIVAKITIYFENTKLFFAKTFNFNITSTCFPNKIRNFAPMC</sequence>
<keyword evidence="2" id="KW-1185">Reference proteome</keyword>
<dbReference type="HOGENOM" id="CLU_3237598_0_0_10"/>
<gene>
    <name evidence="1" type="ORF">PREVCOP_03580</name>
</gene>
<protein>
    <submittedName>
        <fullName evidence="1">Uncharacterized protein</fullName>
    </submittedName>
</protein>
<reference evidence="1" key="1">
    <citation type="submission" date="2009-11" db="EMBL/GenBank/DDBJ databases">
        <authorList>
            <person name="Weinstock G."/>
            <person name="Sodergren E."/>
            <person name="Clifton S."/>
            <person name="Fulton L."/>
            <person name="Fulton B."/>
            <person name="Courtney L."/>
            <person name="Fronick C."/>
            <person name="Harrison M."/>
            <person name="Strong C."/>
            <person name="Farmer C."/>
            <person name="Delahaunty K."/>
            <person name="Markovic C."/>
            <person name="Hall O."/>
            <person name="Minx P."/>
            <person name="Tomlinson C."/>
            <person name="Mitreva M."/>
            <person name="Nelson J."/>
            <person name="Hou S."/>
            <person name="Wollam A."/>
            <person name="Pepin K.H."/>
            <person name="Johnson M."/>
            <person name="Bhonagiri V."/>
            <person name="Nash W.E."/>
            <person name="Warren W."/>
            <person name="Chinwalla A."/>
            <person name="Mardis E.R."/>
            <person name="Wilson R.K."/>
        </authorList>
    </citation>
    <scope>NUCLEOTIDE SEQUENCE [LARGE SCALE GENOMIC DNA]</scope>
    <source>
        <strain evidence="1">DSM 18205</strain>
    </source>
</reference>
<dbReference type="STRING" id="537011.PREVCOP_03580"/>
<dbReference type="PaxDb" id="537011-PREVCOP_03580"/>
<dbReference type="AlphaFoldDB" id="D1P8P5"/>
<evidence type="ECO:0000313" key="1">
    <source>
        <dbReference type="EMBL" id="EFB36938.1"/>
    </source>
</evidence>
<accession>D1P8P5</accession>
<name>D1P8P5_9BACT</name>
<proteinExistence type="predicted"/>
<dbReference type="Proteomes" id="UP000004477">
    <property type="component" value="Unassembled WGS sequence"/>
</dbReference>
<dbReference type="EMBL" id="ACBX02000001">
    <property type="protein sequence ID" value="EFB36938.1"/>
    <property type="molecule type" value="Genomic_DNA"/>
</dbReference>
<comment type="caution">
    <text evidence="1">The sequence shown here is derived from an EMBL/GenBank/DDBJ whole genome shotgun (WGS) entry which is preliminary data.</text>
</comment>